<accession>A0A8S3QQV3</accession>
<evidence type="ECO:0000313" key="2">
    <source>
        <dbReference type="Proteomes" id="UP000683360"/>
    </source>
</evidence>
<sequence length="204" mass="21870">MSDGQLRVGDEVIPMTMGKVGQAPRVANVTIRDKVTVPPNSVMKLSCQVNCEMPSYIVEAGSPSGLLVPRTLHAAGSQPVVCLINTSDKHVHVRQGELIAQAVEVEKIEVPAKVRVVGTGVGTGPTESDQGVPEHLRDLFDRSKALLGSQEQEALASLLRDTKRTHVDILIGPGRQLLVYASVVLPEGHTKSVPLYSYPIIKVS</sequence>
<reference evidence="1" key="1">
    <citation type="submission" date="2021-03" db="EMBL/GenBank/DDBJ databases">
        <authorList>
            <person name="Bekaert M."/>
        </authorList>
    </citation>
    <scope>NUCLEOTIDE SEQUENCE</scope>
</reference>
<gene>
    <name evidence="1" type="ORF">MEDL_13948</name>
</gene>
<organism evidence="1 2">
    <name type="scientific">Mytilus edulis</name>
    <name type="common">Blue mussel</name>
    <dbReference type="NCBI Taxonomy" id="6550"/>
    <lineage>
        <taxon>Eukaryota</taxon>
        <taxon>Metazoa</taxon>
        <taxon>Spiralia</taxon>
        <taxon>Lophotrochozoa</taxon>
        <taxon>Mollusca</taxon>
        <taxon>Bivalvia</taxon>
        <taxon>Autobranchia</taxon>
        <taxon>Pteriomorphia</taxon>
        <taxon>Mytilida</taxon>
        <taxon>Mytiloidea</taxon>
        <taxon>Mytilidae</taxon>
        <taxon>Mytilinae</taxon>
        <taxon>Mytilus</taxon>
    </lineage>
</organism>
<evidence type="ECO:0000313" key="1">
    <source>
        <dbReference type="EMBL" id="CAG2199298.1"/>
    </source>
</evidence>
<proteinExistence type="predicted"/>
<dbReference type="SUPFAM" id="SSF51283">
    <property type="entry name" value="dUTPase-like"/>
    <property type="match status" value="1"/>
</dbReference>
<dbReference type="InterPro" id="IPR036157">
    <property type="entry name" value="dUTPase-like_sf"/>
</dbReference>
<dbReference type="EMBL" id="CAJPWZ010000720">
    <property type="protein sequence ID" value="CAG2199298.1"/>
    <property type="molecule type" value="Genomic_DNA"/>
</dbReference>
<dbReference type="Proteomes" id="UP000683360">
    <property type="component" value="Unassembled WGS sequence"/>
</dbReference>
<comment type="caution">
    <text evidence="1">The sequence shown here is derived from an EMBL/GenBank/DDBJ whole genome shotgun (WGS) entry which is preliminary data.</text>
</comment>
<keyword evidence="2" id="KW-1185">Reference proteome</keyword>
<name>A0A8S3QQV3_MYTED</name>
<protein>
    <submittedName>
        <fullName evidence="1">Uncharacterized protein</fullName>
    </submittedName>
</protein>
<dbReference type="AlphaFoldDB" id="A0A8S3QQV3"/>
<dbReference type="OrthoDB" id="6157735at2759"/>